<name>A0ABW8MGL1_9BURK</name>
<reference evidence="1 2" key="1">
    <citation type="submission" date="2024-11" db="EMBL/GenBank/DDBJ databases">
        <title>Using genomics to understand microbial adaptation to soil warming.</title>
        <authorList>
            <person name="Deangelis K.M. PhD."/>
        </authorList>
    </citation>
    <scope>NUCLEOTIDE SEQUENCE [LARGE SCALE GENOMIC DNA]</scope>
    <source>
        <strain evidence="1 2">GAS97</strain>
    </source>
</reference>
<gene>
    <name evidence="1" type="ORF">ABH943_001901</name>
</gene>
<dbReference type="Proteomes" id="UP001620514">
    <property type="component" value="Unassembled WGS sequence"/>
</dbReference>
<proteinExistence type="predicted"/>
<accession>A0ABW8MGL1</accession>
<dbReference type="RefSeq" id="WP_404605916.1">
    <property type="nucleotide sequence ID" value="NZ_JBIYDN010000004.1"/>
</dbReference>
<sequence length="113" mass="12249">MLAPWGPLLLDVDVATSPLERMKGWMGRSNIAPRDALLIQPCNSVHTFLMRHPIDVVFLDRVGRVLAVHARVAAGRMRGHWRAAAALELCAGRALELGIEPGLTLRLSAPAAP</sequence>
<keyword evidence="2" id="KW-1185">Reference proteome</keyword>
<dbReference type="Gene3D" id="2.60.120.1140">
    <property type="entry name" value="Protein of unknown function DUF192"/>
    <property type="match status" value="1"/>
</dbReference>
<evidence type="ECO:0000313" key="2">
    <source>
        <dbReference type="Proteomes" id="UP001620514"/>
    </source>
</evidence>
<dbReference type="EMBL" id="JBIYDN010000004">
    <property type="protein sequence ID" value="MFK4441886.1"/>
    <property type="molecule type" value="Genomic_DNA"/>
</dbReference>
<dbReference type="InterPro" id="IPR038695">
    <property type="entry name" value="Saro_0823-like_sf"/>
</dbReference>
<dbReference type="Pfam" id="PF02643">
    <property type="entry name" value="DUF192"/>
    <property type="match status" value="1"/>
</dbReference>
<comment type="caution">
    <text evidence="1">The sequence shown here is derived from an EMBL/GenBank/DDBJ whole genome shotgun (WGS) entry which is preliminary data.</text>
</comment>
<evidence type="ECO:0000313" key="1">
    <source>
        <dbReference type="EMBL" id="MFK4441886.1"/>
    </source>
</evidence>
<organism evidence="1 2">
    <name type="scientific">Caballeronia udeis</name>
    <dbReference type="NCBI Taxonomy" id="1232866"/>
    <lineage>
        <taxon>Bacteria</taxon>
        <taxon>Pseudomonadati</taxon>
        <taxon>Pseudomonadota</taxon>
        <taxon>Betaproteobacteria</taxon>
        <taxon>Burkholderiales</taxon>
        <taxon>Burkholderiaceae</taxon>
        <taxon>Caballeronia</taxon>
    </lineage>
</organism>
<protein>
    <submittedName>
        <fullName evidence="1">Uncharacterized membrane protein (UPF0127 family)</fullName>
    </submittedName>
</protein>
<dbReference type="InterPro" id="IPR003795">
    <property type="entry name" value="DUF192"/>
</dbReference>